<feature type="transmembrane region" description="Helical" evidence="1">
    <location>
        <begin position="40"/>
        <end position="65"/>
    </location>
</feature>
<keyword evidence="1" id="KW-0472">Membrane</keyword>
<feature type="transmembrane region" description="Helical" evidence="1">
    <location>
        <begin position="16"/>
        <end position="34"/>
    </location>
</feature>
<dbReference type="Proteomes" id="UP000637267">
    <property type="component" value="Unassembled WGS sequence"/>
</dbReference>
<evidence type="ECO:0000313" key="4">
    <source>
        <dbReference type="Proteomes" id="UP000637267"/>
    </source>
</evidence>
<dbReference type="InterPro" id="IPR021309">
    <property type="entry name" value="YgaP-like_TM"/>
</dbReference>
<keyword evidence="1" id="KW-1133">Transmembrane helix</keyword>
<feature type="domain" description="Inner membrane protein YgaP-like transmembrane" evidence="2">
    <location>
        <begin position="8"/>
        <end position="68"/>
    </location>
</feature>
<name>A0ABQ2P6F0_9NEIS</name>
<comment type="caution">
    <text evidence="3">The sequence shown here is derived from an EMBL/GenBank/DDBJ whole genome shotgun (WGS) entry which is preliminary data.</text>
</comment>
<keyword evidence="1" id="KW-0812">Transmembrane</keyword>
<protein>
    <recommendedName>
        <fullName evidence="2">Inner membrane protein YgaP-like transmembrane domain-containing protein</fullName>
    </recommendedName>
</protein>
<keyword evidence="4" id="KW-1185">Reference proteome</keyword>
<sequence>MLSTMFYAKNLPNWERILRVIAGLVVAALAVYYWPGMIGWIVAISALGIVATGLVGFCPMCAMAGRRLAKAAAKK</sequence>
<reference evidence="4" key="1">
    <citation type="journal article" date="2019" name="Int. J. Syst. Evol. Microbiol.">
        <title>The Global Catalogue of Microorganisms (GCM) 10K type strain sequencing project: providing services to taxonomists for standard genome sequencing and annotation.</title>
        <authorList>
            <consortium name="The Broad Institute Genomics Platform"/>
            <consortium name="The Broad Institute Genome Sequencing Center for Infectious Disease"/>
            <person name="Wu L."/>
            <person name="Ma J."/>
        </authorList>
    </citation>
    <scope>NUCLEOTIDE SEQUENCE [LARGE SCALE GENOMIC DNA]</scope>
    <source>
        <strain evidence="4">CGMCC 1.8859</strain>
    </source>
</reference>
<accession>A0ABQ2P6F0</accession>
<organism evidence="3 4">
    <name type="scientific">Silvimonas iriomotensis</name>
    <dbReference type="NCBI Taxonomy" id="449662"/>
    <lineage>
        <taxon>Bacteria</taxon>
        <taxon>Pseudomonadati</taxon>
        <taxon>Pseudomonadota</taxon>
        <taxon>Betaproteobacteria</taxon>
        <taxon>Neisseriales</taxon>
        <taxon>Chitinibacteraceae</taxon>
        <taxon>Silvimonas</taxon>
    </lineage>
</organism>
<gene>
    <name evidence="3" type="ORF">GCM10010970_10130</name>
</gene>
<evidence type="ECO:0000259" key="2">
    <source>
        <dbReference type="Pfam" id="PF11127"/>
    </source>
</evidence>
<evidence type="ECO:0000256" key="1">
    <source>
        <dbReference type="SAM" id="Phobius"/>
    </source>
</evidence>
<evidence type="ECO:0000313" key="3">
    <source>
        <dbReference type="EMBL" id="GGP19341.1"/>
    </source>
</evidence>
<dbReference type="Pfam" id="PF11127">
    <property type="entry name" value="YgaP-like_TM"/>
    <property type="match status" value="1"/>
</dbReference>
<proteinExistence type="predicted"/>
<dbReference type="RefSeq" id="WP_229708726.1">
    <property type="nucleotide sequence ID" value="NZ_BMLX01000001.1"/>
</dbReference>
<dbReference type="EMBL" id="BMLX01000001">
    <property type="protein sequence ID" value="GGP19341.1"/>
    <property type="molecule type" value="Genomic_DNA"/>
</dbReference>